<accession>A0AA88V1A0</accession>
<dbReference type="AlphaFoldDB" id="A0AA88V1A0"/>
<evidence type="ECO:0000256" key="2">
    <source>
        <dbReference type="SAM" id="MobiDB-lite"/>
    </source>
</evidence>
<keyword evidence="1" id="KW-0511">Multifunctional enzyme</keyword>
<dbReference type="GO" id="GO:0003824">
    <property type="term" value="F:catalytic activity"/>
    <property type="evidence" value="ECO:0007669"/>
    <property type="project" value="UniProtKB-KW"/>
</dbReference>
<dbReference type="EMBL" id="JAVXUP010003362">
    <property type="protein sequence ID" value="KAK2999214.1"/>
    <property type="molecule type" value="Genomic_DNA"/>
</dbReference>
<organism evidence="4 5">
    <name type="scientific">Escallonia herrerae</name>
    <dbReference type="NCBI Taxonomy" id="1293975"/>
    <lineage>
        <taxon>Eukaryota</taxon>
        <taxon>Viridiplantae</taxon>
        <taxon>Streptophyta</taxon>
        <taxon>Embryophyta</taxon>
        <taxon>Tracheophyta</taxon>
        <taxon>Spermatophyta</taxon>
        <taxon>Magnoliopsida</taxon>
        <taxon>eudicotyledons</taxon>
        <taxon>Gunneridae</taxon>
        <taxon>Pentapetalae</taxon>
        <taxon>asterids</taxon>
        <taxon>campanulids</taxon>
        <taxon>Escalloniales</taxon>
        <taxon>Escalloniaceae</taxon>
        <taxon>Escallonia</taxon>
    </lineage>
</organism>
<dbReference type="Pfam" id="PF17919">
    <property type="entry name" value="RT_RNaseH_2"/>
    <property type="match status" value="1"/>
</dbReference>
<name>A0AA88V1A0_9ASTE</name>
<dbReference type="InterPro" id="IPR043502">
    <property type="entry name" value="DNA/RNA_pol_sf"/>
</dbReference>
<dbReference type="InterPro" id="IPR041577">
    <property type="entry name" value="RT_RNaseH_2"/>
</dbReference>
<dbReference type="InterPro" id="IPR050951">
    <property type="entry name" value="Retrovirus_Pol_polyprotein"/>
</dbReference>
<reference evidence="4" key="1">
    <citation type="submission" date="2022-12" db="EMBL/GenBank/DDBJ databases">
        <title>Draft genome assemblies for two species of Escallonia (Escalloniales).</title>
        <authorList>
            <person name="Chanderbali A."/>
            <person name="Dervinis C."/>
            <person name="Anghel I."/>
            <person name="Soltis D."/>
            <person name="Soltis P."/>
            <person name="Zapata F."/>
        </authorList>
    </citation>
    <scope>NUCLEOTIDE SEQUENCE</scope>
    <source>
        <strain evidence="4">UCBG64.0493</strain>
        <tissue evidence="4">Leaf</tissue>
    </source>
</reference>
<gene>
    <name evidence="4" type="ORF">RJ639_023741</name>
</gene>
<keyword evidence="5" id="KW-1185">Reference proteome</keyword>
<evidence type="ECO:0000313" key="5">
    <source>
        <dbReference type="Proteomes" id="UP001188597"/>
    </source>
</evidence>
<dbReference type="PANTHER" id="PTHR37984:SF5">
    <property type="entry name" value="PROTEIN NYNRIN-LIKE"/>
    <property type="match status" value="1"/>
</dbReference>
<evidence type="ECO:0000313" key="4">
    <source>
        <dbReference type="EMBL" id="KAK2999214.1"/>
    </source>
</evidence>
<dbReference type="SUPFAM" id="SSF56672">
    <property type="entry name" value="DNA/RNA polymerases"/>
    <property type="match status" value="1"/>
</dbReference>
<proteinExistence type="predicted"/>
<comment type="caution">
    <text evidence="4">The sequence shown here is derived from an EMBL/GenBank/DDBJ whole genome shotgun (WGS) entry which is preliminary data.</text>
</comment>
<feature type="compositionally biased region" description="Basic and acidic residues" evidence="2">
    <location>
        <begin position="1"/>
        <end position="26"/>
    </location>
</feature>
<protein>
    <recommendedName>
        <fullName evidence="3">Reverse transcriptase/retrotransposon-derived protein RNase H-like domain-containing protein</fullName>
    </recommendedName>
</protein>
<feature type="region of interest" description="Disordered" evidence="2">
    <location>
        <begin position="1"/>
        <end position="43"/>
    </location>
</feature>
<sequence length="333" mass="37226">MAGKDTRVGASRVAEENVIVERRRDPLSPAGGKKGGRGQSKSRNAIASLDGRACILEEAMGDVKDRLGMVEQNLQTLEDHVLGELELLKKALTNQDELHTRFMELFANVQEQLDVVKVGMEETRQETAMCKKTIAGRAVVTPSPRVTRQNQRNLVASEMRRSLTTSYGIWSATSNVLASRMKRPSDERAVLALPDHTKVFKVQKDACDFAIGGVLMQKGHPIAFESRRLNDTERSANQTDWARLLDVAQFLYNLMRSEATNQSPSEISIGQHSLTPLALAGDYKGRSPLAMQVARSWNEQVDMARSYLNKAVCKMNKWADKRQRWISITLGSW</sequence>
<dbReference type="Proteomes" id="UP001188597">
    <property type="component" value="Unassembled WGS sequence"/>
</dbReference>
<feature type="domain" description="Reverse transcriptase/retrotransposon-derived protein RNase H-like" evidence="3">
    <location>
        <begin position="181"/>
        <end position="241"/>
    </location>
</feature>
<evidence type="ECO:0000256" key="1">
    <source>
        <dbReference type="ARBA" id="ARBA00023268"/>
    </source>
</evidence>
<evidence type="ECO:0000259" key="3">
    <source>
        <dbReference type="Pfam" id="PF17919"/>
    </source>
</evidence>
<dbReference type="PANTHER" id="PTHR37984">
    <property type="entry name" value="PROTEIN CBG26694"/>
    <property type="match status" value="1"/>
</dbReference>